<dbReference type="Pfam" id="PF01592">
    <property type="entry name" value="NifU_N"/>
    <property type="match status" value="1"/>
</dbReference>
<name>A0A7U9THI3_9MOLU</name>
<dbReference type="SUPFAM" id="SSF82649">
    <property type="entry name" value="SufE/NifU"/>
    <property type="match status" value="1"/>
</dbReference>
<sequence length="147" mass="16635">MNIEQLYRQVIMEHYKYPKNKGFVADPSYMTVHLNNPSCGDEMTVQVKVEDDKITDVKHQGTGCSICCSSASVMSQTLMNQSVTDAQHIIHEFYELIKGYPYNPDILKGDAIVYQGVSQFPARIKCATLAWKALELGLNKIKEDDQK</sequence>
<protein>
    <submittedName>
        <fullName evidence="3">Iron-sulfur cluster assembly scaffold protein NifU</fullName>
    </submittedName>
</protein>
<dbReference type="CDD" id="cd06664">
    <property type="entry name" value="IscU_like"/>
    <property type="match status" value="1"/>
</dbReference>
<dbReference type="FunFam" id="3.90.1010.10:FF:000002">
    <property type="entry name" value="Iron-sulfur cluster assembly scaffold protein NifU"/>
    <property type="match status" value="1"/>
</dbReference>
<evidence type="ECO:0000313" key="4">
    <source>
        <dbReference type="Proteomes" id="UP000620133"/>
    </source>
</evidence>
<dbReference type="Proteomes" id="UP000620133">
    <property type="component" value="Chromosome"/>
</dbReference>
<dbReference type="AlphaFoldDB" id="A0A7U9THI3"/>
<organism evidence="3 4">
    <name type="scientific">Mariniplasma anaerobium</name>
    <dbReference type="NCBI Taxonomy" id="2735436"/>
    <lineage>
        <taxon>Bacteria</taxon>
        <taxon>Bacillati</taxon>
        <taxon>Mycoplasmatota</taxon>
        <taxon>Mollicutes</taxon>
        <taxon>Acholeplasmatales</taxon>
        <taxon>Acholeplasmataceae</taxon>
        <taxon>Mariniplasma</taxon>
    </lineage>
</organism>
<dbReference type="GO" id="GO:0051536">
    <property type="term" value="F:iron-sulfur cluster binding"/>
    <property type="evidence" value="ECO:0007669"/>
    <property type="project" value="InterPro"/>
</dbReference>
<reference evidence="3" key="1">
    <citation type="submission" date="2021-01" db="EMBL/GenBank/DDBJ databases">
        <title>Draft genome sequence of Acholeplasmataceae bacterium strain Mahy22.</title>
        <authorList>
            <person name="Watanabe M."/>
            <person name="Kojima H."/>
            <person name="Fukui M."/>
        </authorList>
    </citation>
    <scope>NUCLEOTIDE SEQUENCE</scope>
    <source>
        <strain evidence="3">Mahy22</strain>
    </source>
</reference>
<dbReference type="Gene3D" id="3.90.1010.10">
    <property type="match status" value="1"/>
</dbReference>
<feature type="domain" description="NIF system FeS cluster assembly NifU N-terminal" evidence="2">
    <location>
        <begin position="7"/>
        <end position="126"/>
    </location>
</feature>
<evidence type="ECO:0000256" key="1">
    <source>
        <dbReference type="ARBA" id="ARBA00006420"/>
    </source>
</evidence>
<keyword evidence="4" id="KW-1185">Reference proteome</keyword>
<dbReference type="GO" id="GO:0005506">
    <property type="term" value="F:iron ion binding"/>
    <property type="evidence" value="ECO:0007669"/>
    <property type="project" value="InterPro"/>
</dbReference>
<dbReference type="RefSeq" id="WP_176239224.1">
    <property type="nucleotide sequence ID" value="NZ_AP024412.1"/>
</dbReference>
<dbReference type="EMBL" id="AP024412">
    <property type="protein sequence ID" value="BCR36576.1"/>
    <property type="molecule type" value="Genomic_DNA"/>
</dbReference>
<evidence type="ECO:0000259" key="2">
    <source>
        <dbReference type="Pfam" id="PF01592"/>
    </source>
</evidence>
<comment type="similarity">
    <text evidence="1">Belongs to the NifU family.</text>
</comment>
<evidence type="ECO:0000313" key="3">
    <source>
        <dbReference type="EMBL" id="BCR36576.1"/>
    </source>
</evidence>
<dbReference type="GO" id="GO:0016226">
    <property type="term" value="P:iron-sulfur cluster assembly"/>
    <property type="evidence" value="ECO:0007669"/>
    <property type="project" value="InterPro"/>
</dbReference>
<accession>A0A7U9THI3</accession>
<dbReference type="InterPro" id="IPR002871">
    <property type="entry name" value="NIF_FeS_clus_asmbl_NifU_N"/>
</dbReference>
<dbReference type="PANTHER" id="PTHR10093">
    <property type="entry name" value="IRON-SULFUR CLUSTER ASSEMBLY ENZYME NIFU HOMOLOG"/>
    <property type="match status" value="1"/>
</dbReference>
<dbReference type="KEGG" id="manr:MPAN_014690"/>
<dbReference type="NCBIfam" id="TIGR01994">
    <property type="entry name" value="SUF_scaf_2"/>
    <property type="match status" value="1"/>
</dbReference>
<proteinExistence type="inferred from homology"/>
<gene>
    <name evidence="3" type="ORF">MPAN_014690</name>
</gene>